<dbReference type="Proteomes" id="UP000823598">
    <property type="component" value="Unassembled WGS sequence"/>
</dbReference>
<proteinExistence type="inferred from homology"/>
<dbReference type="EMBL" id="JADIMC010000035">
    <property type="protein sequence ID" value="MBO8475956.1"/>
    <property type="molecule type" value="Genomic_DNA"/>
</dbReference>
<evidence type="ECO:0000256" key="10">
    <source>
        <dbReference type="SAM" id="SignalP"/>
    </source>
</evidence>
<feature type="signal peptide" evidence="10">
    <location>
        <begin position="1"/>
        <end position="21"/>
    </location>
</feature>
<dbReference type="PANTHER" id="PTHR33446">
    <property type="entry name" value="PROTEIN TONB-RELATED"/>
    <property type="match status" value="1"/>
</dbReference>
<organism evidence="12 13">
    <name type="scientific">Candidatus Limisoma faecipullorum</name>
    <dbReference type="NCBI Taxonomy" id="2840854"/>
    <lineage>
        <taxon>Bacteria</taxon>
        <taxon>Pseudomonadati</taxon>
        <taxon>Bacteroidota</taxon>
        <taxon>Bacteroidia</taxon>
        <taxon>Bacteroidales</taxon>
        <taxon>Candidatus Limisoma</taxon>
    </lineage>
</organism>
<keyword evidence="8" id="KW-1133">Transmembrane helix</keyword>
<evidence type="ECO:0000256" key="7">
    <source>
        <dbReference type="ARBA" id="ARBA00022927"/>
    </source>
</evidence>
<dbReference type="GO" id="GO:0015031">
    <property type="term" value="P:protein transport"/>
    <property type="evidence" value="ECO:0007669"/>
    <property type="project" value="UniProtKB-KW"/>
</dbReference>
<comment type="similarity">
    <text evidence="2">Belongs to the TonB family.</text>
</comment>
<dbReference type="PANTHER" id="PTHR33446:SF2">
    <property type="entry name" value="PROTEIN TONB"/>
    <property type="match status" value="1"/>
</dbReference>
<evidence type="ECO:0000256" key="4">
    <source>
        <dbReference type="ARBA" id="ARBA00022475"/>
    </source>
</evidence>
<keyword evidence="6" id="KW-0812">Transmembrane</keyword>
<evidence type="ECO:0000259" key="11">
    <source>
        <dbReference type="Pfam" id="PF03544"/>
    </source>
</evidence>
<dbReference type="InterPro" id="IPR051045">
    <property type="entry name" value="TonB-dependent_transducer"/>
</dbReference>
<dbReference type="Pfam" id="PF03544">
    <property type="entry name" value="TonB_C"/>
    <property type="match status" value="1"/>
</dbReference>
<gene>
    <name evidence="12" type="ORF">IAB88_03070</name>
</gene>
<reference evidence="12" key="1">
    <citation type="submission" date="2020-10" db="EMBL/GenBank/DDBJ databases">
        <authorList>
            <person name="Gilroy R."/>
        </authorList>
    </citation>
    <scope>NUCLEOTIDE SEQUENCE</scope>
    <source>
        <strain evidence="12">6919</strain>
    </source>
</reference>
<dbReference type="SUPFAM" id="SSF74653">
    <property type="entry name" value="TolA/TonB C-terminal domain"/>
    <property type="match status" value="1"/>
</dbReference>
<comment type="subcellular location">
    <subcellularLocation>
        <location evidence="1">Cell inner membrane</location>
        <topology evidence="1">Single-pass membrane protein</topology>
        <orientation evidence="1">Periplasmic side</orientation>
    </subcellularLocation>
</comment>
<evidence type="ECO:0000313" key="12">
    <source>
        <dbReference type="EMBL" id="MBO8475956.1"/>
    </source>
</evidence>
<dbReference type="InterPro" id="IPR037682">
    <property type="entry name" value="TonB_C"/>
</dbReference>
<dbReference type="NCBIfam" id="TIGR01352">
    <property type="entry name" value="tonB_Cterm"/>
    <property type="match status" value="1"/>
</dbReference>
<comment type="caution">
    <text evidence="12">The sequence shown here is derived from an EMBL/GenBank/DDBJ whole genome shotgun (WGS) entry which is preliminary data.</text>
</comment>
<dbReference type="GO" id="GO:0098797">
    <property type="term" value="C:plasma membrane protein complex"/>
    <property type="evidence" value="ECO:0007669"/>
    <property type="project" value="TreeGrafter"/>
</dbReference>
<dbReference type="GO" id="GO:0055085">
    <property type="term" value="P:transmembrane transport"/>
    <property type="evidence" value="ECO:0007669"/>
    <property type="project" value="InterPro"/>
</dbReference>
<dbReference type="InterPro" id="IPR006260">
    <property type="entry name" value="TonB/TolA_C"/>
</dbReference>
<dbReference type="AlphaFoldDB" id="A0A9D9IPN4"/>
<keyword evidence="5" id="KW-0997">Cell inner membrane</keyword>
<evidence type="ECO:0000256" key="5">
    <source>
        <dbReference type="ARBA" id="ARBA00022519"/>
    </source>
</evidence>
<keyword evidence="9" id="KW-0472">Membrane</keyword>
<sequence>MKRTMIFLLLTLTLCTGSALAQNFGTSSDKVFTAVEQMPQFPGGDSKLMKYISENIKYPETDECVDGQVIVQFVVTKTGEVGDVKVVRHLHPMFDEEAVRVVKSLPKFIPGRMNGVPVNVWYTLPVRFHPEHNIPESLSPIDGIIIE</sequence>
<feature type="domain" description="TonB C-terminal" evidence="11">
    <location>
        <begin position="65"/>
        <end position="129"/>
    </location>
</feature>
<dbReference type="Gene3D" id="3.30.1150.10">
    <property type="match status" value="1"/>
</dbReference>
<reference evidence="12" key="2">
    <citation type="journal article" date="2021" name="PeerJ">
        <title>Extensive microbial diversity within the chicken gut microbiome revealed by metagenomics and culture.</title>
        <authorList>
            <person name="Gilroy R."/>
            <person name="Ravi A."/>
            <person name="Getino M."/>
            <person name="Pursley I."/>
            <person name="Horton D.L."/>
            <person name="Alikhan N.F."/>
            <person name="Baker D."/>
            <person name="Gharbi K."/>
            <person name="Hall N."/>
            <person name="Watson M."/>
            <person name="Adriaenssens E.M."/>
            <person name="Foster-Nyarko E."/>
            <person name="Jarju S."/>
            <person name="Secka A."/>
            <person name="Antonio M."/>
            <person name="Oren A."/>
            <person name="Chaudhuri R.R."/>
            <person name="La Ragione R."/>
            <person name="Hildebrand F."/>
            <person name="Pallen M.J."/>
        </authorList>
    </citation>
    <scope>NUCLEOTIDE SEQUENCE</scope>
    <source>
        <strain evidence="12">6919</strain>
    </source>
</reference>
<evidence type="ECO:0000256" key="9">
    <source>
        <dbReference type="ARBA" id="ARBA00023136"/>
    </source>
</evidence>
<evidence type="ECO:0000256" key="3">
    <source>
        <dbReference type="ARBA" id="ARBA00022448"/>
    </source>
</evidence>
<evidence type="ECO:0000256" key="1">
    <source>
        <dbReference type="ARBA" id="ARBA00004383"/>
    </source>
</evidence>
<accession>A0A9D9IPN4</accession>
<keyword evidence="10" id="KW-0732">Signal</keyword>
<evidence type="ECO:0000313" key="13">
    <source>
        <dbReference type="Proteomes" id="UP000823598"/>
    </source>
</evidence>
<protein>
    <submittedName>
        <fullName evidence="12">Energy transducer TonB</fullName>
    </submittedName>
</protein>
<feature type="chain" id="PRO_5039118186" evidence="10">
    <location>
        <begin position="22"/>
        <end position="147"/>
    </location>
</feature>
<name>A0A9D9IPN4_9BACT</name>
<keyword evidence="7" id="KW-0653">Protein transport</keyword>
<dbReference type="GO" id="GO:0031992">
    <property type="term" value="F:energy transducer activity"/>
    <property type="evidence" value="ECO:0007669"/>
    <property type="project" value="TreeGrafter"/>
</dbReference>
<evidence type="ECO:0000256" key="2">
    <source>
        <dbReference type="ARBA" id="ARBA00006555"/>
    </source>
</evidence>
<keyword evidence="4" id="KW-1003">Cell membrane</keyword>
<evidence type="ECO:0000256" key="8">
    <source>
        <dbReference type="ARBA" id="ARBA00022989"/>
    </source>
</evidence>
<keyword evidence="3" id="KW-0813">Transport</keyword>
<evidence type="ECO:0000256" key="6">
    <source>
        <dbReference type="ARBA" id="ARBA00022692"/>
    </source>
</evidence>